<evidence type="ECO:0000313" key="9">
    <source>
        <dbReference type="Proteomes" id="UP000236893"/>
    </source>
</evidence>
<evidence type="ECO:0000256" key="4">
    <source>
        <dbReference type="ARBA" id="ARBA00022679"/>
    </source>
</evidence>
<sequence length="308" mass="35607">MKSHMLKRFVFTLALPVIYLFAFLPFPVLYLLSNFLKVIVFDLIGYRKQVIFTNLRNSFPTKSEDEILLIAKQFYRNFCDLLVEAIKLSVISEKELVKRIKIIGYDKVEAFHQQGRSSIISVSHCGNWEYGPLIQGHVSSVPSMIVYKTIKNQPVDAFVKGIRSRFGSILVPKENTLRKIAELKGKPWLLVLAGDQKPGGKSSPFWTYFLNQETNVFLGVEKIAKSTNSVVFYCDIRRLNRGYYEAEYSLLTDSPKEMEELAITKMHLKALEEAIKKNPSNWLWSHRRWKSKRPQNITLDTMIPEFAS</sequence>
<dbReference type="GO" id="GO:0009247">
    <property type="term" value="P:glycolipid biosynthetic process"/>
    <property type="evidence" value="ECO:0007669"/>
    <property type="project" value="UniProtKB-ARBA"/>
</dbReference>
<dbReference type="Pfam" id="PF03279">
    <property type="entry name" value="Lip_A_acyltrans"/>
    <property type="match status" value="1"/>
</dbReference>
<evidence type="ECO:0000256" key="7">
    <source>
        <dbReference type="SAM" id="Phobius"/>
    </source>
</evidence>
<keyword evidence="3" id="KW-0997">Cell inner membrane</keyword>
<keyword evidence="4 8" id="KW-0808">Transferase</keyword>
<feature type="transmembrane region" description="Helical" evidence="7">
    <location>
        <begin position="9"/>
        <end position="32"/>
    </location>
</feature>
<dbReference type="GO" id="GO:0016746">
    <property type="term" value="F:acyltransferase activity"/>
    <property type="evidence" value="ECO:0007669"/>
    <property type="project" value="UniProtKB-KW"/>
</dbReference>
<dbReference type="Proteomes" id="UP000236893">
    <property type="component" value="Unassembled WGS sequence"/>
</dbReference>
<dbReference type="PANTHER" id="PTHR30606:SF10">
    <property type="entry name" value="PHOSPHATIDYLINOSITOL MANNOSIDE ACYLTRANSFERASE"/>
    <property type="match status" value="1"/>
</dbReference>
<evidence type="ECO:0000256" key="2">
    <source>
        <dbReference type="ARBA" id="ARBA00022475"/>
    </source>
</evidence>
<dbReference type="GO" id="GO:0005886">
    <property type="term" value="C:plasma membrane"/>
    <property type="evidence" value="ECO:0007669"/>
    <property type="project" value="UniProtKB-SubCell"/>
</dbReference>
<keyword evidence="6 8" id="KW-0012">Acyltransferase</keyword>
<proteinExistence type="predicted"/>
<evidence type="ECO:0000256" key="6">
    <source>
        <dbReference type="ARBA" id="ARBA00023315"/>
    </source>
</evidence>
<protein>
    <submittedName>
        <fullName evidence="8">Lauroyl acyltransferase</fullName>
    </submittedName>
</protein>
<accession>A0A2S5A1Z8</accession>
<reference evidence="8 9" key="1">
    <citation type="submission" date="2018-01" db="EMBL/GenBank/DDBJ databases">
        <authorList>
            <person name="Gaut B.S."/>
            <person name="Morton B.R."/>
            <person name="Clegg M.T."/>
            <person name="Duvall M.R."/>
        </authorList>
    </citation>
    <scope>NUCLEOTIDE SEQUENCE [LARGE SCALE GENOMIC DNA]</scope>
    <source>
        <strain evidence="8 9">HR-AV</strain>
    </source>
</reference>
<comment type="subcellular location">
    <subcellularLocation>
        <location evidence="1">Cell inner membrane</location>
    </subcellularLocation>
</comment>
<keyword evidence="5 7" id="KW-0472">Membrane</keyword>
<comment type="caution">
    <text evidence="8">The sequence shown here is derived from an EMBL/GenBank/DDBJ whole genome shotgun (WGS) entry which is preliminary data.</text>
</comment>
<gene>
    <name evidence="8" type="ORF">C3K47_11310</name>
</gene>
<dbReference type="OrthoDB" id="9801955at2"/>
<evidence type="ECO:0000313" key="8">
    <source>
        <dbReference type="EMBL" id="POY36329.1"/>
    </source>
</evidence>
<dbReference type="PANTHER" id="PTHR30606">
    <property type="entry name" value="LIPID A BIOSYNTHESIS LAUROYL ACYLTRANSFERASE"/>
    <property type="match status" value="1"/>
</dbReference>
<dbReference type="EMBL" id="PQVF01000007">
    <property type="protein sequence ID" value="POY36329.1"/>
    <property type="molecule type" value="Genomic_DNA"/>
</dbReference>
<dbReference type="CDD" id="cd07984">
    <property type="entry name" value="LPLAT_LABLAT-like"/>
    <property type="match status" value="1"/>
</dbReference>
<keyword evidence="9" id="KW-1185">Reference proteome</keyword>
<keyword evidence="2" id="KW-1003">Cell membrane</keyword>
<name>A0A2S5A1Z8_9SPHI</name>
<evidence type="ECO:0000256" key="1">
    <source>
        <dbReference type="ARBA" id="ARBA00004533"/>
    </source>
</evidence>
<dbReference type="InterPro" id="IPR004960">
    <property type="entry name" value="LipA_acyltrans"/>
</dbReference>
<dbReference type="AlphaFoldDB" id="A0A2S5A1Z8"/>
<organism evidence="8 9">
    <name type="scientific">Solitalea longa</name>
    <dbReference type="NCBI Taxonomy" id="2079460"/>
    <lineage>
        <taxon>Bacteria</taxon>
        <taxon>Pseudomonadati</taxon>
        <taxon>Bacteroidota</taxon>
        <taxon>Sphingobacteriia</taxon>
        <taxon>Sphingobacteriales</taxon>
        <taxon>Sphingobacteriaceae</taxon>
        <taxon>Solitalea</taxon>
    </lineage>
</organism>
<keyword evidence="7" id="KW-1133">Transmembrane helix</keyword>
<evidence type="ECO:0000256" key="5">
    <source>
        <dbReference type="ARBA" id="ARBA00023136"/>
    </source>
</evidence>
<keyword evidence="7" id="KW-0812">Transmembrane</keyword>
<evidence type="ECO:0000256" key="3">
    <source>
        <dbReference type="ARBA" id="ARBA00022519"/>
    </source>
</evidence>